<name>A0ABQ8SHD7_PERAM</name>
<feature type="region of interest" description="Disordered" evidence="1">
    <location>
        <begin position="1"/>
        <end position="25"/>
    </location>
</feature>
<comment type="caution">
    <text evidence="3">The sequence shown here is derived from an EMBL/GenBank/DDBJ whole genome shotgun (WGS) entry which is preliminary data.</text>
</comment>
<evidence type="ECO:0000313" key="3">
    <source>
        <dbReference type="EMBL" id="KAJ4433116.1"/>
    </source>
</evidence>
<accession>A0ABQ8SHD7</accession>
<evidence type="ECO:0000259" key="2">
    <source>
        <dbReference type="Pfam" id="PF16087"/>
    </source>
</evidence>
<gene>
    <name evidence="3" type="ORF">ANN_15373</name>
</gene>
<dbReference type="Pfam" id="PF16087">
    <property type="entry name" value="DUF4817"/>
    <property type="match status" value="1"/>
</dbReference>
<protein>
    <recommendedName>
        <fullName evidence="2">DUF4817 domain-containing protein</fullName>
    </recommendedName>
</protein>
<keyword evidence="4" id="KW-1185">Reference proteome</keyword>
<evidence type="ECO:0000256" key="1">
    <source>
        <dbReference type="SAM" id="MobiDB-lite"/>
    </source>
</evidence>
<feature type="domain" description="DUF4817" evidence="2">
    <location>
        <begin position="315"/>
        <end position="352"/>
    </location>
</feature>
<dbReference type="InterPro" id="IPR032135">
    <property type="entry name" value="DUF4817"/>
</dbReference>
<dbReference type="Gene3D" id="3.30.420.10">
    <property type="entry name" value="Ribonuclease H-like superfamily/Ribonuclease H"/>
    <property type="match status" value="1"/>
</dbReference>
<sequence>MPSRRGRAQYQHMKEGRTQSRAGTGLRNVTTARDDRHLVCIAVTDRTVSTIVESTLQYYNGCRPICVNGHRRIFRSGLVARMLLRRLPYNDGRIRVRCYCGERNLRACIVELHSGQTPSVMVWGAIGYNMRSRLLRIQRNLNSNRYIREVLEREVLPSVQATPHAIFQQDNARPHMARIVQAFFEERQFAELHHFHLARYSIIRGYQNPNKGVPEPQNRILHHNRQNVDRGGNGHTIVKRAPGSFDFPWNKRQVVQLSASRSVTLRLRAHATRRCCEVSFAVQIGSQRGCATMFCCKSGRSRFSPDDEERSTVGNEYADIVYVYGLCDGNATAAVLAYQARFPNRRIPSAQSYHGKGGVDAIGDLVKKDGMDGCEIGEEDTKR</sequence>
<dbReference type="InterPro" id="IPR036397">
    <property type="entry name" value="RNaseH_sf"/>
</dbReference>
<evidence type="ECO:0000313" key="4">
    <source>
        <dbReference type="Proteomes" id="UP001148838"/>
    </source>
</evidence>
<reference evidence="3 4" key="1">
    <citation type="journal article" date="2022" name="Allergy">
        <title>Genome assembly and annotation of Periplaneta americana reveal a comprehensive cockroach allergen profile.</title>
        <authorList>
            <person name="Wang L."/>
            <person name="Xiong Q."/>
            <person name="Saelim N."/>
            <person name="Wang L."/>
            <person name="Nong W."/>
            <person name="Wan A.T."/>
            <person name="Shi M."/>
            <person name="Liu X."/>
            <person name="Cao Q."/>
            <person name="Hui J.H.L."/>
            <person name="Sookrung N."/>
            <person name="Leung T.F."/>
            <person name="Tungtrongchitr A."/>
            <person name="Tsui S.K.W."/>
        </authorList>
    </citation>
    <scope>NUCLEOTIDE SEQUENCE [LARGE SCALE GENOMIC DNA]</scope>
    <source>
        <strain evidence="3">PWHHKU_190912</strain>
    </source>
</reference>
<dbReference type="EMBL" id="JAJSOF020000027">
    <property type="protein sequence ID" value="KAJ4433116.1"/>
    <property type="molecule type" value="Genomic_DNA"/>
</dbReference>
<dbReference type="Proteomes" id="UP001148838">
    <property type="component" value="Unassembled WGS sequence"/>
</dbReference>
<organism evidence="3 4">
    <name type="scientific">Periplaneta americana</name>
    <name type="common">American cockroach</name>
    <name type="synonym">Blatta americana</name>
    <dbReference type="NCBI Taxonomy" id="6978"/>
    <lineage>
        <taxon>Eukaryota</taxon>
        <taxon>Metazoa</taxon>
        <taxon>Ecdysozoa</taxon>
        <taxon>Arthropoda</taxon>
        <taxon>Hexapoda</taxon>
        <taxon>Insecta</taxon>
        <taxon>Pterygota</taxon>
        <taxon>Neoptera</taxon>
        <taxon>Polyneoptera</taxon>
        <taxon>Dictyoptera</taxon>
        <taxon>Blattodea</taxon>
        <taxon>Blattoidea</taxon>
        <taxon>Blattidae</taxon>
        <taxon>Blattinae</taxon>
        <taxon>Periplaneta</taxon>
    </lineage>
</organism>
<proteinExistence type="predicted"/>